<feature type="compositionally biased region" description="Polar residues" evidence="1">
    <location>
        <begin position="135"/>
        <end position="146"/>
    </location>
</feature>
<feature type="region of interest" description="Disordered" evidence="1">
    <location>
        <begin position="62"/>
        <end position="196"/>
    </location>
</feature>
<dbReference type="RefSeq" id="XP_012335154.1">
    <property type="nucleotide sequence ID" value="XM_012479731.1"/>
</dbReference>
<evidence type="ECO:0000313" key="5">
    <source>
        <dbReference type="Proteomes" id="UP000054561"/>
    </source>
</evidence>
<proteinExistence type="predicted"/>
<dbReference type="Proteomes" id="UP000054561">
    <property type="component" value="Unassembled WGS sequence"/>
</dbReference>
<keyword evidence="5" id="KW-1185">Reference proteome</keyword>
<feature type="compositionally biased region" description="Basic and acidic residues" evidence="1">
    <location>
        <begin position="103"/>
        <end position="115"/>
    </location>
</feature>
<reference evidence="4 5" key="1">
    <citation type="submission" date="2014-03" db="EMBL/GenBank/DDBJ databases">
        <title>The Genome Sequence of Plasmodium fragile nilgiri.</title>
        <authorList>
            <consortium name="The Broad Institute Genomics Platform"/>
            <consortium name="The Broad Institute Genome Sequencing Center for Infectious Disease"/>
            <person name="Neafsey D."/>
            <person name="Duraisingh M."/>
            <person name="Young S.K."/>
            <person name="Zeng Q."/>
            <person name="Gargeya S."/>
            <person name="Abouelleil A."/>
            <person name="Alvarado L."/>
            <person name="Chapman S.B."/>
            <person name="Gainer-Dewar J."/>
            <person name="Goldberg J."/>
            <person name="Griggs A."/>
            <person name="Gujja S."/>
            <person name="Hansen M."/>
            <person name="Howarth C."/>
            <person name="Imamovic A."/>
            <person name="Larimer J."/>
            <person name="Pearson M."/>
            <person name="Poon T.W."/>
            <person name="Priest M."/>
            <person name="Roberts A."/>
            <person name="Saif S."/>
            <person name="Shea T."/>
            <person name="Sykes S."/>
            <person name="Wortman J."/>
            <person name="Nusbaum C."/>
            <person name="Birren B."/>
        </authorList>
    </citation>
    <scope>NUCLEOTIDE SEQUENCE [LARGE SCALE GENOMIC DNA]</scope>
    <source>
        <strain evidence="5">nilgiri</strain>
    </source>
</reference>
<sequence length="396" mass="45340">MMSCVKFSLCIILLYSWQYPENVNDFGTSWNPTTVGNSITGVRISRLLTAKLGMQAPKQTKVLAKPGNGAPKESAPPGNNPGKPGSKVPSEKPMPPSSQDNAPSEKKENKPKGTEVKNATDTQIPEQNKLCPSPSGDSSFETTAPSEKSDPSDCEVMPGGLLLSPQNEAQSEKTEKESDDATLKGETEASQGGEGTAVYSLKTKNYAMRNLILTDWDRFMQSSEHDWAAFQVCLNNARETFLEQKNKEWSNWIHLIEKKKLKKWLDDTYSTLPEIYAKDMEQLKYKKIKGWLMYQWQKNEKDSDHESLELMKASEFLQLAKSREWYRSNLDIDKQREEFMKWFVLKENEYLKKQEQSDWTYWKNVKLIMTDSMCTTLSVKPITKKQWNQLVNEIKM</sequence>
<gene>
    <name evidence="4" type="ORF">AK88_02097</name>
</gene>
<protein>
    <recommendedName>
        <fullName evidence="3">Tryptophan/threonine-rich plasmodium antigen C-terminal domain-containing protein</fullName>
    </recommendedName>
</protein>
<dbReference type="GeneID" id="24267411"/>
<organism evidence="4 5">
    <name type="scientific">Plasmodium fragile</name>
    <dbReference type="NCBI Taxonomy" id="5857"/>
    <lineage>
        <taxon>Eukaryota</taxon>
        <taxon>Sar</taxon>
        <taxon>Alveolata</taxon>
        <taxon>Apicomplexa</taxon>
        <taxon>Aconoidasida</taxon>
        <taxon>Haemosporida</taxon>
        <taxon>Plasmodiidae</taxon>
        <taxon>Plasmodium</taxon>
        <taxon>Plasmodium (Plasmodium)</taxon>
    </lineage>
</organism>
<feature type="domain" description="Tryptophan/threonine-rich plasmodium antigen C-terminal" evidence="3">
    <location>
        <begin position="258"/>
        <end position="389"/>
    </location>
</feature>
<dbReference type="Pfam" id="PF12319">
    <property type="entry name" value="TryThrA_C"/>
    <property type="match status" value="1"/>
</dbReference>
<evidence type="ECO:0000313" key="4">
    <source>
        <dbReference type="EMBL" id="KJP88316.1"/>
    </source>
</evidence>
<feature type="compositionally biased region" description="Basic and acidic residues" evidence="1">
    <location>
        <begin position="170"/>
        <end position="187"/>
    </location>
</feature>
<feature type="compositionally biased region" description="Polar residues" evidence="1">
    <location>
        <begin position="117"/>
        <end position="126"/>
    </location>
</feature>
<dbReference type="InterPro" id="IPR022089">
    <property type="entry name" value="Plasmodium-antigen_C"/>
</dbReference>
<evidence type="ECO:0000256" key="1">
    <source>
        <dbReference type="SAM" id="MobiDB-lite"/>
    </source>
</evidence>
<feature type="compositionally biased region" description="Low complexity" evidence="1">
    <location>
        <begin position="76"/>
        <end position="88"/>
    </location>
</feature>
<feature type="signal peptide" evidence="2">
    <location>
        <begin position="1"/>
        <end position="18"/>
    </location>
</feature>
<dbReference type="OrthoDB" id="387681at2759"/>
<dbReference type="EMBL" id="KQ001663">
    <property type="protein sequence ID" value="KJP88316.1"/>
    <property type="molecule type" value="Genomic_DNA"/>
</dbReference>
<evidence type="ECO:0000259" key="3">
    <source>
        <dbReference type="Pfam" id="PF12319"/>
    </source>
</evidence>
<feature type="chain" id="PRO_5002343970" description="Tryptophan/threonine-rich plasmodium antigen C-terminal domain-containing protein" evidence="2">
    <location>
        <begin position="19"/>
        <end position="396"/>
    </location>
</feature>
<dbReference type="VEuPathDB" id="PlasmoDB:AK88_02097"/>
<dbReference type="AlphaFoldDB" id="A0A0D9QRL1"/>
<accession>A0A0D9QRL1</accession>
<name>A0A0D9QRL1_PLAFR</name>
<evidence type="ECO:0000256" key="2">
    <source>
        <dbReference type="SAM" id="SignalP"/>
    </source>
</evidence>
<keyword evidence="2" id="KW-0732">Signal</keyword>